<gene>
    <name evidence="3" type="ORF">V6N11_051735</name>
</gene>
<name>A0ABR2U870_9ROSI</name>
<keyword evidence="4" id="KW-1185">Reference proteome</keyword>
<organism evidence="3 4">
    <name type="scientific">Hibiscus sabdariffa</name>
    <name type="common">roselle</name>
    <dbReference type="NCBI Taxonomy" id="183260"/>
    <lineage>
        <taxon>Eukaryota</taxon>
        <taxon>Viridiplantae</taxon>
        <taxon>Streptophyta</taxon>
        <taxon>Embryophyta</taxon>
        <taxon>Tracheophyta</taxon>
        <taxon>Spermatophyta</taxon>
        <taxon>Magnoliopsida</taxon>
        <taxon>eudicotyledons</taxon>
        <taxon>Gunneridae</taxon>
        <taxon>Pentapetalae</taxon>
        <taxon>rosids</taxon>
        <taxon>malvids</taxon>
        <taxon>Malvales</taxon>
        <taxon>Malvaceae</taxon>
        <taxon>Malvoideae</taxon>
        <taxon>Hibiscus</taxon>
    </lineage>
</organism>
<comment type="caution">
    <text evidence="3">The sequence shown here is derived from an EMBL/GenBank/DDBJ whole genome shotgun (WGS) entry which is preliminary data.</text>
</comment>
<keyword evidence="2" id="KW-0067">ATP-binding</keyword>
<evidence type="ECO:0000256" key="1">
    <source>
        <dbReference type="ARBA" id="ARBA00022741"/>
    </source>
</evidence>
<proteinExistence type="predicted"/>
<protein>
    <submittedName>
        <fullName evidence="3">Uncharacterized protein</fullName>
    </submittedName>
</protein>
<sequence>MRQVHIASSVIDSAVKGKSQGHVVPSTIASTLVSKELVASSSDMIIVDISLGLNVGVIASPLPLKPVAITPWPSALENERSVTDGSSKKFNVLAAPIEIVLSNPVPCIFLRRWLRMLLLALMVQDTTATKIVSFFTGMISTKDHGVVGADSSLVRELLSFTMPDDVADLLVGDVVDEEIKEGILTITSEENKGLVKESDIMRRVKMRTVRLTGGIASKMSTIFSMFKQNNILIVDYDL</sequence>
<dbReference type="EMBL" id="JBBPBN010000001">
    <property type="protein sequence ID" value="KAK9045830.1"/>
    <property type="molecule type" value="Genomic_DNA"/>
</dbReference>
<evidence type="ECO:0000256" key="2">
    <source>
        <dbReference type="ARBA" id="ARBA00022840"/>
    </source>
</evidence>
<dbReference type="Proteomes" id="UP001396334">
    <property type="component" value="Unassembled WGS sequence"/>
</dbReference>
<evidence type="ECO:0000313" key="3">
    <source>
        <dbReference type="EMBL" id="KAK9045830.1"/>
    </source>
</evidence>
<keyword evidence="1" id="KW-0547">Nucleotide-binding</keyword>
<dbReference type="InterPro" id="IPR001977">
    <property type="entry name" value="Depp_CoAkinase"/>
</dbReference>
<evidence type="ECO:0000313" key="4">
    <source>
        <dbReference type="Proteomes" id="UP001396334"/>
    </source>
</evidence>
<dbReference type="PROSITE" id="PS51219">
    <property type="entry name" value="DPCK"/>
    <property type="match status" value="1"/>
</dbReference>
<accession>A0ABR2U870</accession>
<reference evidence="3 4" key="1">
    <citation type="journal article" date="2024" name="G3 (Bethesda)">
        <title>Genome assembly of Hibiscus sabdariffa L. provides insights into metabolisms of medicinal natural products.</title>
        <authorList>
            <person name="Kim T."/>
        </authorList>
    </citation>
    <scope>NUCLEOTIDE SEQUENCE [LARGE SCALE GENOMIC DNA]</scope>
    <source>
        <strain evidence="3">TK-2024</strain>
        <tissue evidence="3">Old leaves</tissue>
    </source>
</reference>